<feature type="transmembrane region" description="Helical" evidence="8">
    <location>
        <begin position="240"/>
        <end position="268"/>
    </location>
</feature>
<evidence type="ECO:0000256" key="5">
    <source>
        <dbReference type="ARBA" id="ARBA00022692"/>
    </source>
</evidence>
<protein>
    <submittedName>
        <fullName evidence="9">Iron ABC transporter permease</fullName>
    </submittedName>
</protein>
<dbReference type="PANTHER" id="PTHR30472:SF25">
    <property type="entry name" value="ABC TRANSPORTER PERMEASE PROTEIN MJ0876-RELATED"/>
    <property type="match status" value="1"/>
</dbReference>
<feature type="transmembrane region" description="Helical" evidence="8">
    <location>
        <begin position="90"/>
        <end position="110"/>
    </location>
</feature>
<dbReference type="InterPro" id="IPR000522">
    <property type="entry name" value="ABC_transptr_permease_BtuC"/>
</dbReference>
<feature type="transmembrane region" description="Helical" evidence="8">
    <location>
        <begin position="280"/>
        <end position="302"/>
    </location>
</feature>
<dbReference type="EMBL" id="JABEQE010000016">
    <property type="protein sequence ID" value="MBB2173524.1"/>
    <property type="molecule type" value="Genomic_DNA"/>
</dbReference>
<evidence type="ECO:0000313" key="9">
    <source>
        <dbReference type="EMBL" id="MBB2173524.1"/>
    </source>
</evidence>
<evidence type="ECO:0000256" key="1">
    <source>
        <dbReference type="ARBA" id="ARBA00004651"/>
    </source>
</evidence>
<feature type="transmembrane region" description="Helical" evidence="8">
    <location>
        <begin position="308"/>
        <end position="328"/>
    </location>
</feature>
<name>A0A7W4J2Q7_9PROT</name>
<organism evidence="9 10">
    <name type="scientific">Gluconacetobacter asukensis</name>
    <dbReference type="NCBI Taxonomy" id="1017181"/>
    <lineage>
        <taxon>Bacteria</taxon>
        <taxon>Pseudomonadati</taxon>
        <taxon>Pseudomonadota</taxon>
        <taxon>Alphaproteobacteria</taxon>
        <taxon>Acetobacterales</taxon>
        <taxon>Acetobacteraceae</taxon>
        <taxon>Gluconacetobacter</taxon>
    </lineage>
</organism>
<feature type="transmembrane region" description="Helical" evidence="8">
    <location>
        <begin position="61"/>
        <end position="78"/>
    </location>
</feature>
<evidence type="ECO:0000256" key="6">
    <source>
        <dbReference type="ARBA" id="ARBA00022989"/>
    </source>
</evidence>
<dbReference type="GO" id="GO:0005886">
    <property type="term" value="C:plasma membrane"/>
    <property type="evidence" value="ECO:0007669"/>
    <property type="project" value="UniProtKB-SubCell"/>
</dbReference>
<keyword evidence="5 8" id="KW-0812">Transmembrane</keyword>
<evidence type="ECO:0000256" key="4">
    <source>
        <dbReference type="ARBA" id="ARBA00022475"/>
    </source>
</evidence>
<evidence type="ECO:0000256" key="7">
    <source>
        <dbReference type="ARBA" id="ARBA00023136"/>
    </source>
</evidence>
<keyword evidence="3" id="KW-0813">Transport</keyword>
<dbReference type="Pfam" id="PF01032">
    <property type="entry name" value="FecCD"/>
    <property type="match status" value="1"/>
</dbReference>
<keyword evidence="6 8" id="KW-1133">Transmembrane helix</keyword>
<dbReference type="SUPFAM" id="SSF81345">
    <property type="entry name" value="ABC transporter involved in vitamin B12 uptake, BtuC"/>
    <property type="match status" value="1"/>
</dbReference>
<evidence type="ECO:0000313" key="10">
    <source>
        <dbReference type="Proteomes" id="UP000577891"/>
    </source>
</evidence>
<dbReference type="AlphaFoldDB" id="A0A7W4J2Q7"/>
<dbReference type="RefSeq" id="WP_182980024.1">
    <property type="nucleotide sequence ID" value="NZ_BAABGB010000010.1"/>
</dbReference>
<comment type="similarity">
    <text evidence="2">Belongs to the binding-protein-dependent transport system permease family. FecCD subfamily.</text>
</comment>
<dbReference type="Proteomes" id="UP000577891">
    <property type="component" value="Unassembled WGS sequence"/>
</dbReference>
<dbReference type="Gene3D" id="1.10.3470.10">
    <property type="entry name" value="ABC transporter involved in vitamin B12 uptake, BtuC"/>
    <property type="match status" value="1"/>
</dbReference>
<gene>
    <name evidence="9" type="ORF">HLH35_15600</name>
</gene>
<keyword evidence="4" id="KW-1003">Cell membrane</keyword>
<comment type="caution">
    <text evidence="9">The sequence shown here is derived from an EMBL/GenBank/DDBJ whole genome shotgun (WGS) entry which is preliminary data.</text>
</comment>
<feature type="transmembrane region" description="Helical" evidence="8">
    <location>
        <begin position="144"/>
        <end position="167"/>
    </location>
</feature>
<dbReference type="PANTHER" id="PTHR30472">
    <property type="entry name" value="FERRIC ENTEROBACTIN TRANSPORT SYSTEM PERMEASE PROTEIN"/>
    <property type="match status" value="1"/>
</dbReference>
<proteinExistence type="inferred from homology"/>
<feature type="transmembrane region" description="Helical" evidence="8">
    <location>
        <begin position="116"/>
        <end position="137"/>
    </location>
</feature>
<comment type="subcellular location">
    <subcellularLocation>
        <location evidence="1">Cell membrane</location>
        <topology evidence="1">Multi-pass membrane protein</topology>
    </subcellularLocation>
</comment>
<reference evidence="9 10" key="1">
    <citation type="submission" date="2020-04" db="EMBL/GenBank/DDBJ databases">
        <title>Description of novel Gluconacetobacter.</title>
        <authorList>
            <person name="Sombolestani A."/>
        </authorList>
    </citation>
    <scope>NUCLEOTIDE SEQUENCE [LARGE SCALE GENOMIC DNA]</scope>
    <source>
        <strain evidence="9 10">LMG 27724</strain>
    </source>
</reference>
<dbReference type="GO" id="GO:0022857">
    <property type="term" value="F:transmembrane transporter activity"/>
    <property type="evidence" value="ECO:0007669"/>
    <property type="project" value="InterPro"/>
</dbReference>
<accession>A0A7W4J2Q7</accession>
<evidence type="ECO:0000256" key="2">
    <source>
        <dbReference type="ARBA" id="ARBA00007935"/>
    </source>
</evidence>
<dbReference type="InterPro" id="IPR037294">
    <property type="entry name" value="ABC_BtuC-like"/>
</dbReference>
<keyword evidence="10" id="KW-1185">Reference proteome</keyword>
<keyword evidence="7 8" id="KW-0472">Membrane</keyword>
<evidence type="ECO:0000256" key="3">
    <source>
        <dbReference type="ARBA" id="ARBA00022448"/>
    </source>
</evidence>
<evidence type="ECO:0000256" key="8">
    <source>
        <dbReference type="SAM" id="Phobius"/>
    </source>
</evidence>
<sequence length="334" mass="33600">MIDRRDYPLIAALALGVLVMLVLSLAWGDSAVSLPSALRDLMAGRHSVGAIIVGQLRLPRAILGVSIGAALGLCGAVMQGYLRNPLADPGLLGVSGGAALGAVLVFYTGLAGVSALLLPAGGLAGALLAVLLLLGLVGQGGTLVLLLAGAALSSFAAALTAMAMNLMPSPYAAYEVMRWVMGSLTDRTLTDVSISLPGTVAGCLLMLTTARALDALALGDEVAESMGFRLRGLSGVQTRVVVGAAVAVGSCVAVSGAIGFVGLVVPHLLRPLTGHQPSRLLLPSALGGALLLLVADAAVRLLSGATEIQIGVLTALIGAPVFFHRVIAMRRSQA</sequence>